<name>A0A0C9XA06_9AGAR</name>
<accession>A0A0C9XA06</accession>
<evidence type="ECO:0000313" key="1">
    <source>
        <dbReference type="EMBL" id="KIK09075.1"/>
    </source>
</evidence>
<dbReference type="EMBL" id="KN838540">
    <property type="protein sequence ID" value="KIK09075.1"/>
    <property type="molecule type" value="Genomic_DNA"/>
</dbReference>
<proteinExistence type="predicted"/>
<keyword evidence="2" id="KW-1185">Reference proteome</keyword>
<dbReference type="AlphaFoldDB" id="A0A0C9XA06"/>
<sequence length="283" mass="32176">MSDIEDESADELLVEESEDELNDYQNIYDDEPDSQEFLSDHPQHRTHKVVVVDDENALVPNFVGGGLPRRDQGDREYYCSTMLSLFKPWRNGKDLKLEEESWDEAFAGYSDDYSAEMKKKGQKEGMLGSWDDSGGELDTNFPEFGEDGPSDVDEALYMLGDPNSIDNQKLHEMNRIENVVQNAGWLGTIDPVDVNFKPTEERTGSQWSVLVQSLKKHFLATHSKNLPAAKADKESNGTSQNEVVVDDISYLDKKFKAKEEEEQTVIDSVAQEFNLNEEQERSF</sequence>
<gene>
    <name evidence="1" type="ORF">K443DRAFT_1245</name>
</gene>
<dbReference type="Proteomes" id="UP000054477">
    <property type="component" value="Unassembled WGS sequence"/>
</dbReference>
<protein>
    <submittedName>
        <fullName evidence="1">Uncharacterized protein</fullName>
    </submittedName>
</protein>
<organism evidence="1 2">
    <name type="scientific">Laccaria amethystina LaAM-08-1</name>
    <dbReference type="NCBI Taxonomy" id="1095629"/>
    <lineage>
        <taxon>Eukaryota</taxon>
        <taxon>Fungi</taxon>
        <taxon>Dikarya</taxon>
        <taxon>Basidiomycota</taxon>
        <taxon>Agaricomycotina</taxon>
        <taxon>Agaricomycetes</taxon>
        <taxon>Agaricomycetidae</taxon>
        <taxon>Agaricales</taxon>
        <taxon>Agaricineae</taxon>
        <taxon>Hydnangiaceae</taxon>
        <taxon>Laccaria</taxon>
    </lineage>
</organism>
<evidence type="ECO:0000313" key="2">
    <source>
        <dbReference type="Proteomes" id="UP000054477"/>
    </source>
</evidence>
<dbReference type="OrthoDB" id="3259294at2759"/>
<reference evidence="2" key="2">
    <citation type="submission" date="2015-01" db="EMBL/GenBank/DDBJ databases">
        <title>Evolutionary Origins and Diversification of the Mycorrhizal Mutualists.</title>
        <authorList>
            <consortium name="DOE Joint Genome Institute"/>
            <consortium name="Mycorrhizal Genomics Consortium"/>
            <person name="Kohler A."/>
            <person name="Kuo A."/>
            <person name="Nagy L.G."/>
            <person name="Floudas D."/>
            <person name="Copeland A."/>
            <person name="Barry K.W."/>
            <person name="Cichocki N."/>
            <person name="Veneault-Fourrey C."/>
            <person name="LaButti K."/>
            <person name="Lindquist E.A."/>
            <person name="Lipzen A."/>
            <person name="Lundell T."/>
            <person name="Morin E."/>
            <person name="Murat C."/>
            <person name="Riley R."/>
            <person name="Ohm R."/>
            <person name="Sun H."/>
            <person name="Tunlid A."/>
            <person name="Henrissat B."/>
            <person name="Grigoriev I.V."/>
            <person name="Hibbett D.S."/>
            <person name="Martin F."/>
        </authorList>
    </citation>
    <scope>NUCLEOTIDE SEQUENCE [LARGE SCALE GENOMIC DNA]</scope>
    <source>
        <strain evidence="2">LaAM-08-1</strain>
    </source>
</reference>
<reference evidence="1 2" key="1">
    <citation type="submission" date="2014-04" db="EMBL/GenBank/DDBJ databases">
        <authorList>
            <consortium name="DOE Joint Genome Institute"/>
            <person name="Kuo A."/>
            <person name="Kohler A."/>
            <person name="Nagy L.G."/>
            <person name="Floudas D."/>
            <person name="Copeland A."/>
            <person name="Barry K.W."/>
            <person name="Cichocki N."/>
            <person name="Veneault-Fourrey C."/>
            <person name="LaButti K."/>
            <person name="Lindquist E.A."/>
            <person name="Lipzen A."/>
            <person name="Lundell T."/>
            <person name="Morin E."/>
            <person name="Murat C."/>
            <person name="Sun H."/>
            <person name="Tunlid A."/>
            <person name="Henrissat B."/>
            <person name="Grigoriev I.V."/>
            <person name="Hibbett D.S."/>
            <person name="Martin F."/>
            <person name="Nordberg H.P."/>
            <person name="Cantor M.N."/>
            <person name="Hua S.X."/>
        </authorList>
    </citation>
    <scope>NUCLEOTIDE SEQUENCE [LARGE SCALE GENOMIC DNA]</scope>
    <source>
        <strain evidence="1 2">LaAM-08-1</strain>
    </source>
</reference>
<dbReference type="HOGENOM" id="CLU_983756_0_0_1"/>
<dbReference type="STRING" id="1095629.A0A0C9XA06"/>